<comment type="caution">
    <text evidence="1">The sequence shown here is derived from an EMBL/GenBank/DDBJ whole genome shotgun (WGS) entry which is preliminary data.</text>
</comment>
<dbReference type="EMBL" id="JAEAOA010001382">
    <property type="protein sequence ID" value="KAK3592266.1"/>
    <property type="molecule type" value="Genomic_DNA"/>
</dbReference>
<protein>
    <submittedName>
        <fullName evidence="1">Uncharacterized protein</fullName>
    </submittedName>
</protein>
<name>A0AAE0SHT7_9BIVA</name>
<gene>
    <name evidence="1" type="ORF">CHS0354_022691</name>
</gene>
<sequence>IILSGVKDGIGIVCLADGRIVIADYKNSKCCLCDSSFNHMSDFTISSEPWGMCIIDTDEVAVVLLIEKKVQFLKIGDTIQPSGLITTRRKCRSLVALNKDIVYAGSMIDMQTYYWGTITRGGVEKSCFHIPRGNTKFSDVNITLNSCKTRSYISCYDAGTVYCFGVDGMQYFEYKVQEGPDQGNPLVIALDRENNLRVFVKNMNSIHRLSPEGVILQIIKDIIPESPHATCFKRSGDSFLLTSIGSTTSNICFSYKLK</sequence>
<evidence type="ECO:0000313" key="1">
    <source>
        <dbReference type="EMBL" id="KAK3592266.1"/>
    </source>
</evidence>
<feature type="non-terminal residue" evidence="1">
    <location>
        <position position="1"/>
    </location>
</feature>
<dbReference type="SUPFAM" id="SSF63829">
    <property type="entry name" value="Calcium-dependent phosphotriesterase"/>
    <property type="match status" value="1"/>
</dbReference>
<reference evidence="1" key="1">
    <citation type="journal article" date="2021" name="Genome Biol. Evol.">
        <title>A High-Quality Reference Genome for a Parasitic Bivalve with Doubly Uniparental Inheritance (Bivalvia: Unionida).</title>
        <authorList>
            <person name="Smith C.H."/>
        </authorList>
    </citation>
    <scope>NUCLEOTIDE SEQUENCE</scope>
    <source>
        <strain evidence="1">CHS0354</strain>
    </source>
</reference>
<evidence type="ECO:0000313" key="2">
    <source>
        <dbReference type="Proteomes" id="UP001195483"/>
    </source>
</evidence>
<dbReference type="AlphaFoldDB" id="A0AAE0SHT7"/>
<reference evidence="1" key="2">
    <citation type="journal article" date="2021" name="Genome Biol. Evol.">
        <title>Developing a high-quality reference genome for a parasitic bivalve with doubly uniparental inheritance (Bivalvia: Unionida).</title>
        <authorList>
            <person name="Smith C.H."/>
        </authorList>
    </citation>
    <scope>NUCLEOTIDE SEQUENCE</scope>
    <source>
        <strain evidence="1">CHS0354</strain>
        <tissue evidence="1">Mantle</tissue>
    </source>
</reference>
<dbReference type="Proteomes" id="UP001195483">
    <property type="component" value="Unassembled WGS sequence"/>
</dbReference>
<accession>A0AAE0SHT7</accession>
<reference evidence="1" key="3">
    <citation type="submission" date="2023-05" db="EMBL/GenBank/DDBJ databases">
        <authorList>
            <person name="Smith C.H."/>
        </authorList>
    </citation>
    <scope>NUCLEOTIDE SEQUENCE</scope>
    <source>
        <strain evidence="1">CHS0354</strain>
        <tissue evidence="1">Mantle</tissue>
    </source>
</reference>
<keyword evidence="2" id="KW-1185">Reference proteome</keyword>
<organism evidence="1 2">
    <name type="scientific">Potamilus streckersoni</name>
    <dbReference type="NCBI Taxonomy" id="2493646"/>
    <lineage>
        <taxon>Eukaryota</taxon>
        <taxon>Metazoa</taxon>
        <taxon>Spiralia</taxon>
        <taxon>Lophotrochozoa</taxon>
        <taxon>Mollusca</taxon>
        <taxon>Bivalvia</taxon>
        <taxon>Autobranchia</taxon>
        <taxon>Heteroconchia</taxon>
        <taxon>Palaeoheterodonta</taxon>
        <taxon>Unionida</taxon>
        <taxon>Unionoidea</taxon>
        <taxon>Unionidae</taxon>
        <taxon>Ambleminae</taxon>
        <taxon>Lampsilini</taxon>
        <taxon>Potamilus</taxon>
    </lineage>
</organism>
<proteinExistence type="predicted"/>